<name>A0AAN1IB61_BIFBR</name>
<gene>
    <name evidence="2" type="ORF">NRBB51_1479</name>
</gene>
<feature type="region of interest" description="Disordered" evidence="1">
    <location>
        <begin position="1"/>
        <end position="24"/>
    </location>
</feature>
<feature type="compositionally biased region" description="Basic residues" evidence="1">
    <location>
        <begin position="291"/>
        <end position="301"/>
    </location>
</feature>
<organism evidence="2 3">
    <name type="scientific">Bifidobacterium breve</name>
    <dbReference type="NCBI Taxonomy" id="1685"/>
    <lineage>
        <taxon>Bacteria</taxon>
        <taxon>Bacillati</taxon>
        <taxon>Actinomycetota</taxon>
        <taxon>Actinomycetes</taxon>
        <taxon>Bifidobacteriales</taxon>
        <taxon>Bifidobacteriaceae</taxon>
        <taxon>Bifidobacterium</taxon>
    </lineage>
</organism>
<evidence type="ECO:0000313" key="2">
    <source>
        <dbReference type="EMBL" id="AUD81563.1"/>
    </source>
</evidence>
<reference evidence="2 3" key="1">
    <citation type="submission" date="2017-05" db="EMBL/GenBank/DDBJ databases">
        <title>Comparative genomics and methylome analysis of the gut commensal Bifidobacterium breve.</title>
        <authorList>
            <person name="Bottacini F."/>
            <person name="Morrissey R."/>
            <person name="Roberts R.J."/>
            <person name="James K."/>
            <person name="van Breen J."/>
            <person name="Egan M."/>
            <person name="Lambert J."/>
            <person name="van Limpt K."/>
            <person name="Stanton C."/>
            <person name="Knol J."/>
            <person name="O' Connell Motherway M."/>
            <person name="van Sinderen D."/>
        </authorList>
    </citation>
    <scope>NUCLEOTIDE SEQUENCE [LARGE SCALE GENOMIC DNA]</scope>
    <source>
        <strain evidence="2 3">NRBB51</strain>
    </source>
</reference>
<protein>
    <submittedName>
        <fullName evidence="2">Uncharacterized protein</fullName>
    </submittedName>
</protein>
<evidence type="ECO:0000313" key="3">
    <source>
        <dbReference type="Proteomes" id="UP000232609"/>
    </source>
</evidence>
<dbReference type="EMBL" id="CP021392">
    <property type="protein sequence ID" value="AUD81563.1"/>
    <property type="molecule type" value="Genomic_DNA"/>
</dbReference>
<sequence>MRFSIPGDFNPRSPDGERPCSVPARSHSTLFQSTLPGWGATYSSVPAVSGTVFQSTLPGWGATRVGVTADAIQVEFQSTLPGWGATGVRHEQQRGDGISIHAPRMGSNVRPVYRPLFSHLFQSTLPGWGATISEPGLYRLVIFQSTLPGWGATWLLLWRLGGGRHFNPRSPDGERRGWETVPNRRSGFQSTLPGWGATAAAGVRVRGLWYFNPRSPDGERPLSRCAQYNRVIISIHAPRMGSDLFERVWRGSRLIFQSTLPGWGATRSSTSPQAAPRNFNPRSPDGERQPRNVRPRMRRNFNPRSPDGERPALCSSCVALLLFQSTLPGWGATR</sequence>
<dbReference type="AntiFam" id="ANF00272">
    <property type="entry name" value="Translation of CRISPR region"/>
</dbReference>
<dbReference type="Proteomes" id="UP000232609">
    <property type="component" value="Chromosome"/>
</dbReference>
<dbReference type="AlphaFoldDB" id="A0AAN1IB61"/>
<proteinExistence type="predicted"/>
<accession>A0AAN1IB61</accession>
<feature type="compositionally biased region" description="Polar residues" evidence="1">
    <location>
        <begin position="261"/>
        <end position="273"/>
    </location>
</feature>
<feature type="region of interest" description="Disordered" evidence="1">
    <location>
        <begin position="261"/>
        <end position="309"/>
    </location>
</feature>
<evidence type="ECO:0000256" key="1">
    <source>
        <dbReference type="SAM" id="MobiDB-lite"/>
    </source>
</evidence>